<name>A0A2A5T5N5_9GAMM</name>
<organism evidence="1 2">
    <name type="scientific">Candidatus Enterovibrio escicola</name>
    <dbReference type="NCBI Taxonomy" id="1927127"/>
    <lineage>
        <taxon>Bacteria</taxon>
        <taxon>Pseudomonadati</taxon>
        <taxon>Pseudomonadota</taxon>
        <taxon>Gammaproteobacteria</taxon>
        <taxon>Vibrionales</taxon>
        <taxon>Vibrionaceae</taxon>
        <taxon>Enterovibrio</taxon>
    </lineage>
</organism>
<evidence type="ECO:0000313" key="1">
    <source>
        <dbReference type="EMBL" id="PCS23420.1"/>
    </source>
</evidence>
<sequence length="57" mass="6534">MLKIGVRLFPRVNYRQVVLTFPEQLRIPIHHHSNQKRLYSGFGLGGSLFIRVDSGAL</sequence>
<dbReference type="EMBL" id="NBYY01000009">
    <property type="protein sequence ID" value="PCS23420.1"/>
    <property type="molecule type" value="Genomic_DNA"/>
</dbReference>
<accession>A0A2A5T5N5</accession>
<proteinExistence type="predicted"/>
<dbReference type="AlphaFoldDB" id="A0A2A5T5N5"/>
<dbReference type="Proteomes" id="UP000219020">
    <property type="component" value="Unassembled WGS sequence"/>
</dbReference>
<keyword evidence="2" id="KW-1185">Reference proteome</keyword>
<gene>
    <name evidence="1" type="ORF">BTN49_0383</name>
</gene>
<comment type="caution">
    <text evidence="1">The sequence shown here is derived from an EMBL/GenBank/DDBJ whole genome shotgun (WGS) entry which is preliminary data.</text>
</comment>
<evidence type="ECO:0000313" key="2">
    <source>
        <dbReference type="Proteomes" id="UP000219020"/>
    </source>
</evidence>
<protein>
    <submittedName>
        <fullName evidence="1">Uncharacterized protein</fullName>
    </submittedName>
</protein>
<reference evidence="2" key="1">
    <citation type="submission" date="2017-04" db="EMBL/GenBank/DDBJ databases">
        <title>Genome evolution of the luminous symbionts of deep sea anglerfish.</title>
        <authorList>
            <person name="Hendry T.A."/>
        </authorList>
    </citation>
    <scope>NUCLEOTIDE SEQUENCE [LARGE SCALE GENOMIC DNA]</scope>
</reference>